<protein>
    <submittedName>
        <fullName evidence="1">Uncharacterized protein</fullName>
    </submittedName>
</protein>
<accession>A0AAW0APE7</accession>
<proteinExistence type="predicted"/>
<organism evidence="1 2">
    <name type="scientific">Paramarasmius palmivorus</name>
    <dbReference type="NCBI Taxonomy" id="297713"/>
    <lineage>
        <taxon>Eukaryota</taxon>
        <taxon>Fungi</taxon>
        <taxon>Dikarya</taxon>
        <taxon>Basidiomycota</taxon>
        <taxon>Agaricomycotina</taxon>
        <taxon>Agaricomycetes</taxon>
        <taxon>Agaricomycetidae</taxon>
        <taxon>Agaricales</taxon>
        <taxon>Marasmiineae</taxon>
        <taxon>Marasmiaceae</taxon>
        <taxon>Paramarasmius</taxon>
    </lineage>
</organism>
<dbReference type="Proteomes" id="UP001383192">
    <property type="component" value="Unassembled WGS sequence"/>
</dbReference>
<sequence length="214" mass="23356">MNQLKVVGFTASDNKKLAITVQLPSGANKTYQTDTERVEKEGCSVDFVLQPECSGQLALAVFRSHRIRSDKLLASAGIPMVELRLSGDAGTSIVHSLPFSLIIRSEIRKEMVIHLKKPYFHNLNVFIKTYRLTSASPLIGSTATASLIQSSDTLSAPSEHSTSAPAVKNDLATEISELKPKVDEKRTGVERNKKYVELGDALLQKLETLSEASS</sequence>
<dbReference type="EMBL" id="JAYKXP010000344">
    <property type="protein sequence ID" value="KAK7014781.1"/>
    <property type="molecule type" value="Genomic_DNA"/>
</dbReference>
<dbReference type="AlphaFoldDB" id="A0AAW0APE7"/>
<keyword evidence="2" id="KW-1185">Reference proteome</keyword>
<reference evidence="1 2" key="1">
    <citation type="submission" date="2024-01" db="EMBL/GenBank/DDBJ databases">
        <title>A draft genome for a cacao thread blight-causing isolate of Paramarasmius palmivorus.</title>
        <authorList>
            <person name="Baruah I.K."/>
            <person name="Bukari Y."/>
            <person name="Amoako-Attah I."/>
            <person name="Meinhardt L.W."/>
            <person name="Bailey B.A."/>
            <person name="Cohen S.P."/>
        </authorList>
    </citation>
    <scope>NUCLEOTIDE SEQUENCE [LARGE SCALE GENOMIC DNA]</scope>
    <source>
        <strain evidence="1 2">GH-12</strain>
    </source>
</reference>
<comment type="caution">
    <text evidence="1">The sequence shown here is derived from an EMBL/GenBank/DDBJ whole genome shotgun (WGS) entry which is preliminary data.</text>
</comment>
<gene>
    <name evidence="1" type="ORF">VNI00_019266</name>
</gene>
<name>A0AAW0APE7_9AGAR</name>
<evidence type="ECO:0000313" key="2">
    <source>
        <dbReference type="Proteomes" id="UP001383192"/>
    </source>
</evidence>
<evidence type="ECO:0000313" key="1">
    <source>
        <dbReference type="EMBL" id="KAK7014781.1"/>
    </source>
</evidence>